<reference evidence="3 4" key="1">
    <citation type="submission" date="2020-08" db="EMBL/GenBank/DDBJ databases">
        <title>Phenotypic and transcriptomic analysis of seven clinical Stenotrophomonas maltophilia isolates identify a small set of shared and commonly regulated genes involved in biofilm lifestyle.</title>
        <authorList>
            <person name="Alio I."/>
            <person name="Gudzuhn M."/>
            <person name="Streit W."/>
        </authorList>
    </citation>
    <scope>NUCLEOTIDE SEQUENCE [LARGE SCALE GENOMIC DNA]</scope>
    <source>
        <strain evidence="3 4">UHH_SKK55</strain>
    </source>
</reference>
<organism evidence="3 4">
    <name type="scientific">Stenotrophomonas maltophilia</name>
    <name type="common">Pseudomonas maltophilia</name>
    <name type="synonym">Xanthomonas maltophilia</name>
    <dbReference type="NCBI Taxonomy" id="40324"/>
    <lineage>
        <taxon>Bacteria</taxon>
        <taxon>Pseudomonadati</taxon>
        <taxon>Pseudomonadota</taxon>
        <taxon>Gammaproteobacteria</taxon>
        <taxon>Lysobacterales</taxon>
        <taxon>Lysobacteraceae</taxon>
        <taxon>Stenotrophomonas</taxon>
        <taxon>Stenotrophomonas maltophilia group</taxon>
    </lineage>
</organism>
<dbReference type="Proteomes" id="UP000515598">
    <property type="component" value="Chromosome"/>
</dbReference>
<dbReference type="AlphaFoldDB" id="A0AAX1IEW9"/>
<feature type="domain" description="Lnb N-terminal periplasmic" evidence="1">
    <location>
        <begin position="239"/>
        <end position="391"/>
    </location>
</feature>
<dbReference type="Pfam" id="PF25226">
    <property type="entry name" value="DUF7844"/>
    <property type="match status" value="2"/>
</dbReference>
<sequence>MRIATVAEHGSALQRLGRWNAATHGVALLLIAHVAHAADRLQLDSAGLSPAQQRLASQTLADVQSLLPDGLLAALPAQVRVRWTDDLPADVHGRTFAGHIALRRSLLGDSAPGARRARRSALVHELTHVADRTGANWSRSVRWRDLAGWQRKPWHLGRGDNDFRDRSPDAYELKDPAEYLAVNAEHFVLDSEFACRRPALAQWYQAHFGTPPSLPQSHCATALPLLQAESEEGAASLLQLDPARVYAVDYLFAEGSAQPMSRWGHSMLRLVICRPGRAPGPDCRLDLEYHRVLSFRAFVGDVQISNWRGLTGGYPSRLFVLPLQQVVDEYTKVELRGLQSLPLRLQRDEIASLLERTAQVHWSYDGRYYFVSNNCAVETAKLLQAGVPRLGEVGLAQLSPRGLKRRLARLGMLDERVLTDRNAAQSQGYYFASARDHYQQLFTVAATQLSLPARDVRGWLKLPAEQRAPWLLKGDLRASAGLLLLEQAAQRRAELRARDVLKRQLLAAANSAETRSLRGLLAQSGQWLRPGTLLQDGGYGLPLGDEQVLLSAAVATASAQAVPAWQALRVQLRQQLPAQQREEMDAIDANLAALGAHLRTQAAGPATGAAVR</sequence>
<evidence type="ECO:0000313" key="3">
    <source>
        <dbReference type="EMBL" id="QNG78708.1"/>
    </source>
</evidence>
<dbReference type="EMBL" id="CP060025">
    <property type="protein sequence ID" value="QNG78708.1"/>
    <property type="molecule type" value="Genomic_DNA"/>
</dbReference>
<feature type="domain" description="DUF7844" evidence="2">
    <location>
        <begin position="141"/>
        <end position="213"/>
    </location>
</feature>
<evidence type="ECO:0000259" key="1">
    <source>
        <dbReference type="Pfam" id="PF13387"/>
    </source>
</evidence>
<evidence type="ECO:0000259" key="2">
    <source>
        <dbReference type="Pfam" id="PF25226"/>
    </source>
</evidence>
<dbReference type="InterPro" id="IPR057166">
    <property type="entry name" value="DUF7844"/>
</dbReference>
<dbReference type="InterPro" id="IPR025178">
    <property type="entry name" value="Lnb_N"/>
</dbReference>
<accession>A0AAX1IEW9</accession>
<evidence type="ECO:0008006" key="5">
    <source>
        <dbReference type="Google" id="ProtNLM"/>
    </source>
</evidence>
<gene>
    <name evidence="3" type="ORF">GPNADHDJ_02927</name>
</gene>
<proteinExistence type="predicted"/>
<evidence type="ECO:0000313" key="4">
    <source>
        <dbReference type="Proteomes" id="UP000515598"/>
    </source>
</evidence>
<protein>
    <recommendedName>
        <fullName evidence="5">DUF4105 domain-containing protein</fullName>
    </recommendedName>
</protein>
<dbReference type="Pfam" id="PF13387">
    <property type="entry name" value="Lnb_N"/>
    <property type="match status" value="1"/>
</dbReference>
<name>A0AAX1IEW9_STEMA</name>
<feature type="domain" description="DUF7844" evidence="2">
    <location>
        <begin position="40"/>
        <end position="133"/>
    </location>
</feature>